<reference evidence="7 8" key="2">
    <citation type="submission" date="2018-07" db="EMBL/GenBank/DDBJ databases">
        <title>Genome sequencing of oomycete isolates from Chile give support for New Zealand origin for Phytophthora kernoviae and make available the first Nothophytophthora sp. genome.</title>
        <authorList>
            <person name="Studholme D.J."/>
            <person name="Sanfuentes E."/>
            <person name="Panda P."/>
            <person name="Hill R."/>
            <person name="Sambles C."/>
            <person name="Grant M."/>
            <person name="Williams N.M."/>
            <person name="Mcdougal R.L."/>
        </authorList>
    </citation>
    <scope>NUCLEOTIDE SEQUENCE [LARGE SCALE GENOMIC DNA]</scope>
    <source>
        <strain evidence="7">Chile2</strain>
    </source>
</reference>
<dbReference type="Pfam" id="PF13676">
    <property type="entry name" value="TIR_2"/>
    <property type="match status" value="2"/>
</dbReference>
<evidence type="ECO:0000259" key="5">
    <source>
        <dbReference type="PROSITE" id="PS50104"/>
    </source>
</evidence>
<feature type="domain" description="TIR" evidence="5">
    <location>
        <begin position="661"/>
        <end position="789"/>
    </location>
</feature>
<proteinExistence type="predicted"/>
<feature type="transmembrane region" description="Helical" evidence="4">
    <location>
        <begin position="183"/>
        <end position="205"/>
    </location>
</feature>
<feature type="repeat" description="ANK" evidence="3">
    <location>
        <begin position="538"/>
        <end position="570"/>
    </location>
</feature>
<accession>A0A3R7GW61</accession>
<evidence type="ECO:0000256" key="4">
    <source>
        <dbReference type="SAM" id="Phobius"/>
    </source>
</evidence>
<feature type="repeat" description="ANK" evidence="3">
    <location>
        <begin position="367"/>
        <end position="399"/>
    </location>
</feature>
<dbReference type="SUPFAM" id="SSF48403">
    <property type="entry name" value="Ankyrin repeat"/>
    <property type="match status" value="1"/>
</dbReference>
<feature type="repeat" description="ANK" evidence="3">
    <location>
        <begin position="297"/>
        <end position="329"/>
    </location>
</feature>
<dbReference type="InterPro" id="IPR035897">
    <property type="entry name" value="Toll_tir_struct_dom_sf"/>
</dbReference>
<evidence type="ECO:0000313" key="8">
    <source>
        <dbReference type="Proteomes" id="UP000285883"/>
    </source>
</evidence>
<reference evidence="6" key="3">
    <citation type="submission" date="2020-06" db="EMBL/GenBank/DDBJ databases">
        <authorList>
            <person name="Studholme D.J."/>
        </authorList>
    </citation>
    <scope>NUCLEOTIDE SEQUENCE</scope>
    <source>
        <strain evidence="6">NZFS 3630</strain>
    </source>
</reference>
<evidence type="ECO:0000313" key="6">
    <source>
        <dbReference type="EMBL" id="KAG2506598.1"/>
    </source>
</evidence>
<keyword evidence="4" id="KW-0812">Transmembrane</keyword>
<dbReference type="PROSITE" id="PS50088">
    <property type="entry name" value="ANK_REPEAT"/>
    <property type="match status" value="7"/>
</dbReference>
<dbReference type="Pfam" id="PF12796">
    <property type="entry name" value="Ank_2"/>
    <property type="match status" value="2"/>
</dbReference>
<evidence type="ECO:0000313" key="7">
    <source>
        <dbReference type="EMBL" id="RLN45300.1"/>
    </source>
</evidence>
<evidence type="ECO:0000256" key="2">
    <source>
        <dbReference type="ARBA" id="ARBA00023043"/>
    </source>
</evidence>
<feature type="repeat" description="ANK" evidence="3">
    <location>
        <begin position="466"/>
        <end position="498"/>
    </location>
</feature>
<dbReference type="Gene3D" id="1.25.40.20">
    <property type="entry name" value="Ankyrin repeat-containing domain"/>
    <property type="match status" value="3"/>
</dbReference>
<evidence type="ECO:0000256" key="1">
    <source>
        <dbReference type="ARBA" id="ARBA00022737"/>
    </source>
</evidence>
<dbReference type="Proteomes" id="UP000285883">
    <property type="component" value="Unassembled WGS sequence"/>
</dbReference>
<dbReference type="SUPFAM" id="SSF52200">
    <property type="entry name" value="Toll/Interleukin receptor TIR domain"/>
    <property type="match status" value="2"/>
</dbReference>
<keyword evidence="4" id="KW-1133">Transmembrane helix</keyword>
<dbReference type="Pfam" id="PF00023">
    <property type="entry name" value="Ank"/>
    <property type="match status" value="3"/>
</dbReference>
<dbReference type="EMBL" id="MAYM02000183">
    <property type="protein sequence ID" value="RLN45300.1"/>
    <property type="molecule type" value="Genomic_DNA"/>
</dbReference>
<evidence type="ECO:0000256" key="3">
    <source>
        <dbReference type="PROSITE-ProRule" id="PRU00023"/>
    </source>
</evidence>
<dbReference type="Proteomes" id="UP000792063">
    <property type="component" value="Unassembled WGS sequence"/>
</dbReference>
<sequence length="1030" mass="115422">MEEDVRATLPRGVPKPLPKTFLGPGYGRNSYFAWRLRVSSLFVAVMSICGIVAFWATKDIAYGGINVNDVGYALSFGRTNTTECIENTGYCGDCDTIVVYSMLVFHVSPLVWVIGLPASGLRVFDPFRRRRRGDERQKPQRSVFFQICELLSVVVLASIMIVILYFLYALFQGNNFYCSEAGPLAYVLFAVFNFLINFVVLTYFARFREHLKMQLGVFREADQTGGIRSRLKRQRKYQSERSRVISDLRKDLFKEMSLGNISKIESLLRYAKEHLGKDFAKEMYSDAKLVFKLFGSSKKNPLHVAAYMGNVEALQLLLDAGFSVDSYDKVSRVRFTTGDLFWTFARVFVNTPVTSEDEMEASIFRTTLVTPLHCAVCTGQISAVQWLLEHDADVNNKSKASYWSDRMSPLFMAENPDIVRLLLEAGANHLEIADPGYMNTLTVLQQAYLQDNFPVAHELEKWGADVALTPLHEAAAKGDLSTVKKLLKAGADPNCVGEYGYTGMHRRTPLHWAAIVGAEGAVKMLLDAGSDPNFQDVFGRSPLHWASCLKKPGAVSLLLGKGGEANLRDYRDQTPLMCAASSKNVSVDLFESLIQYGADIDDHLPNGDTALHIAMKSEQKGTALALLDAGADVMETNQDGYRPVDCTTSTQLQFEIKQAAGDRDVMISYTHSHSEFALKIRDGLESANITTWLDLMDPSGIGGGSVWREEIARGIKNADVIICLYTEDYPASEWCLKELALAKQLGKPIIAVSTESTPVTDEMQVYIFTRQMVPFESAIKTVNKVNKRKITYEYDERRFTSQFRLLLDGVRDEIEKHRESNINAGSHRRLINATNGIGFGDNTTDWDPASLGDFEFAFVSHGDHHHNFVMNIHDRLQDNHIRCIVDGTQSYVDMTERIHAAKEAILKCSVFIVVLSRKTVNSELVRDQLAFAEDKGHTILPLMLNDMEIPLDKHYTLSRLELLHFTPELGFNLSYQQLLNRVRSTMAGTKVSLTTPLISTRLTFRAVAQMAIKSLREPHNTVAGNSAPRM</sequence>
<name>A0A3R7GW61_9STRA</name>
<dbReference type="InterPro" id="IPR036770">
    <property type="entry name" value="Ankyrin_rpt-contain_sf"/>
</dbReference>
<dbReference type="InterPro" id="IPR002110">
    <property type="entry name" value="Ankyrin_rpt"/>
</dbReference>
<dbReference type="PANTHER" id="PTHR24180:SF45">
    <property type="entry name" value="POLY [ADP-RIBOSE] POLYMERASE TANKYRASE"/>
    <property type="match status" value="1"/>
</dbReference>
<dbReference type="InterPro" id="IPR000157">
    <property type="entry name" value="TIR_dom"/>
</dbReference>
<keyword evidence="1" id="KW-0677">Repeat</keyword>
<feature type="transmembrane region" description="Helical" evidence="4">
    <location>
        <begin position="97"/>
        <end position="124"/>
    </location>
</feature>
<comment type="caution">
    <text evidence="7">The sequence shown here is derived from an EMBL/GenBank/DDBJ whole genome shotgun (WGS) entry which is preliminary data.</text>
</comment>
<organism evidence="7 8">
    <name type="scientific">Phytophthora kernoviae</name>
    <dbReference type="NCBI Taxonomy" id="325452"/>
    <lineage>
        <taxon>Eukaryota</taxon>
        <taxon>Sar</taxon>
        <taxon>Stramenopiles</taxon>
        <taxon>Oomycota</taxon>
        <taxon>Peronosporomycetes</taxon>
        <taxon>Peronosporales</taxon>
        <taxon>Peronosporaceae</taxon>
        <taxon>Phytophthora</taxon>
    </lineage>
</organism>
<feature type="transmembrane region" description="Helical" evidence="4">
    <location>
        <begin position="38"/>
        <end position="56"/>
    </location>
</feature>
<keyword evidence="2 3" id="KW-0040">ANK repeat</keyword>
<gene>
    <name evidence="7" type="ORF">BBI17_009499</name>
    <name evidence="6" type="ORF">JM18_009408</name>
</gene>
<dbReference type="Gene3D" id="3.40.50.10140">
    <property type="entry name" value="Toll/interleukin-1 receptor homology (TIR) domain"/>
    <property type="match status" value="2"/>
</dbReference>
<dbReference type="InterPro" id="IPR051637">
    <property type="entry name" value="Ank_repeat_dom-contain_49"/>
</dbReference>
<feature type="repeat" description="ANK" evidence="3">
    <location>
        <begin position="606"/>
        <end position="638"/>
    </location>
</feature>
<feature type="repeat" description="ANK" evidence="3">
    <location>
        <begin position="505"/>
        <end position="537"/>
    </location>
</feature>
<dbReference type="Gene3D" id="1.20.1070.10">
    <property type="entry name" value="Rhodopsin 7-helix transmembrane proteins"/>
    <property type="match status" value="1"/>
</dbReference>
<dbReference type="PANTHER" id="PTHR24180">
    <property type="entry name" value="CYCLIN-DEPENDENT KINASE INHIBITOR 2C-RELATED"/>
    <property type="match status" value="1"/>
</dbReference>
<dbReference type="GO" id="GO:0007165">
    <property type="term" value="P:signal transduction"/>
    <property type="evidence" value="ECO:0007669"/>
    <property type="project" value="InterPro"/>
</dbReference>
<keyword evidence="4" id="KW-0472">Membrane</keyword>
<reference evidence="6" key="1">
    <citation type="journal article" date="2015" name="Genom Data">
        <title>Genome sequences of six Phytophthora species associated with forests in New Zealand.</title>
        <authorList>
            <person name="Studholme D.J."/>
            <person name="McDougal R.L."/>
            <person name="Sambles C."/>
            <person name="Hansen E."/>
            <person name="Hardy G."/>
            <person name="Grant M."/>
            <person name="Ganley R.J."/>
            <person name="Williams N.M."/>
        </authorList>
    </citation>
    <scope>NUCLEOTIDE SEQUENCE</scope>
    <source>
        <strain evidence="6">NZFS 3630</strain>
    </source>
</reference>
<feature type="repeat" description="ANK" evidence="3">
    <location>
        <begin position="571"/>
        <end position="601"/>
    </location>
</feature>
<dbReference type="PROSITE" id="PS50297">
    <property type="entry name" value="ANK_REP_REGION"/>
    <property type="match status" value="7"/>
</dbReference>
<feature type="transmembrane region" description="Helical" evidence="4">
    <location>
        <begin position="144"/>
        <end position="171"/>
    </location>
</feature>
<dbReference type="PROSITE" id="PS50104">
    <property type="entry name" value="TIR"/>
    <property type="match status" value="1"/>
</dbReference>
<dbReference type="AlphaFoldDB" id="A0A3R7GW61"/>
<dbReference type="EMBL" id="JPWU03000822">
    <property type="protein sequence ID" value="KAG2506598.1"/>
    <property type="molecule type" value="Genomic_DNA"/>
</dbReference>
<dbReference type="SMART" id="SM00248">
    <property type="entry name" value="ANK"/>
    <property type="match status" value="8"/>
</dbReference>
<protein>
    <recommendedName>
        <fullName evidence="5">TIR domain-containing protein</fullName>
    </recommendedName>
</protein>